<accession>A0ABP9NPH0</accession>
<dbReference type="Gene3D" id="3.40.50.300">
    <property type="entry name" value="P-loop containing nucleotide triphosphate hydrolases"/>
    <property type="match status" value="1"/>
</dbReference>
<evidence type="ECO:0000313" key="2">
    <source>
        <dbReference type="EMBL" id="GAA5127950.1"/>
    </source>
</evidence>
<organism evidence="2 3">
    <name type="scientific">Pseudonocardia adelaidensis</name>
    <dbReference type="NCBI Taxonomy" id="648754"/>
    <lineage>
        <taxon>Bacteria</taxon>
        <taxon>Bacillati</taxon>
        <taxon>Actinomycetota</taxon>
        <taxon>Actinomycetes</taxon>
        <taxon>Pseudonocardiales</taxon>
        <taxon>Pseudonocardiaceae</taxon>
        <taxon>Pseudonocardia</taxon>
    </lineage>
</organism>
<evidence type="ECO:0000259" key="1">
    <source>
        <dbReference type="Pfam" id="PF26563"/>
    </source>
</evidence>
<feature type="domain" description="Rv3660c-like CheY-like N-terminal" evidence="1">
    <location>
        <begin position="1"/>
        <end position="108"/>
    </location>
</feature>
<name>A0ABP9NPH0_9PSEU</name>
<gene>
    <name evidence="2" type="primary">ssd</name>
    <name evidence="2" type="ORF">GCM10023320_46000</name>
</gene>
<dbReference type="PANTHER" id="PTHR43384:SF11">
    <property type="entry name" value="SEPTUM SITE DETERMINING PROTEIN"/>
    <property type="match status" value="1"/>
</dbReference>
<dbReference type="InterPro" id="IPR022521">
    <property type="entry name" value="Rv3660c"/>
</dbReference>
<dbReference type="InterPro" id="IPR027417">
    <property type="entry name" value="P-loop_NTPase"/>
</dbReference>
<reference evidence="3" key="1">
    <citation type="journal article" date="2019" name="Int. J. Syst. Evol. Microbiol.">
        <title>The Global Catalogue of Microorganisms (GCM) 10K type strain sequencing project: providing services to taxonomists for standard genome sequencing and annotation.</title>
        <authorList>
            <consortium name="The Broad Institute Genomics Platform"/>
            <consortium name="The Broad Institute Genome Sequencing Center for Infectious Disease"/>
            <person name="Wu L."/>
            <person name="Ma J."/>
        </authorList>
    </citation>
    <scope>NUCLEOTIDE SEQUENCE [LARGE SCALE GENOMIC DNA]</scope>
    <source>
        <strain evidence="3">JCM 18302</strain>
    </source>
</reference>
<sequence>MVSDPDLLDTLLRLAAAAGCELQRAVDPPQARAFWSEAPLVLLDAAAAAQCARAGMPRRGDVVLAVRGAPPPAVWRHAVAVGAEHVITLPEAEQWLVAALTDAAEGPRPGGTVLAVVGGRGGAGASVLAAAVAVTAVREGARSLLVDCDPLGGGLDLVLGAEDLGGLRWPGVGVEGGRVPAAALHAALPSPRVGRRDGGLGVLSCDRSTHGPTPAAVRAVVEAGRRAGDIVVCDLPRYPTDAAAAALAVADLVALVVPADVRSSAAGARVAALLARHGRPVHAVVRGPAPGGVDAEEVARAVGVPLLAAMRPEPGLARALERGEAPPRPHGPLAEAARSVLAAMQSAAGTRS</sequence>
<dbReference type="InterPro" id="IPR050625">
    <property type="entry name" value="ParA/MinD_ATPase"/>
</dbReference>
<proteinExistence type="predicted"/>
<dbReference type="PANTHER" id="PTHR43384">
    <property type="entry name" value="SEPTUM SITE-DETERMINING PROTEIN MIND HOMOLOG, CHLOROPLASTIC-RELATED"/>
    <property type="match status" value="1"/>
</dbReference>
<dbReference type="InterPro" id="IPR059050">
    <property type="entry name" value="Rv3660c_N"/>
</dbReference>
<protein>
    <submittedName>
        <fullName evidence="2">Septum site-determining protein Ssd</fullName>
    </submittedName>
</protein>
<comment type="caution">
    <text evidence="2">The sequence shown here is derived from an EMBL/GenBank/DDBJ whole genome shotgun (WGS) entry which is preliminary data.</text>
</comment>
<evidence type="ECO:0000313" key="3">
    <source>
        <dbReference type="Proteomes" id="UP001500804"/>
    </source>
</evidence>
<keyword evidence="3" id="KW-1185">Reference proteome</keyword>
<dbReference type="Proteomes" id="UP001500804">
    <property type="component" value="Unassembled WGS sequence"/>
</dbReference>
<dbReference type="EMBL" id="BAABJO010000017">
    <property type="protein sequence ID" value="GAA5127950.1"/>
    <property type="molecule type" value="Genomic_DNA"/>
</dbReference>
<dbReference type="NCBIfam" id="TIGR03815">
    <property type="entry name" value="CpaE_hom_Actino"/>
    <property type="match status" value="1"/>
</dbReference>
<dbReference type="Pfam" id="PF26563">
    <property type="entry name" value="Rv3660c_N"/>
    <property type="match status" value="1"/>
</dbReference>
<dbReference type="SUPFAM" id="SSF52540">
    <property type="entry name" value="P-loop containing nucleoside triphosphate hydrolases"/>
    <property type="match status" value="1"/>
</dbReference>